<name>A0AAD9XV09_COLKA</name>
<accession>A0AAD9XV09</accession>
<dbReference type="AlphaFoldDB" id="A0AAD9XV09"/>
<protein>
    <submittedName>
        <fullName evidence="1">Uncharacterized protein</fullName>
    </submittedName>
</protein>
<dbReference type="EMBL" id="VYYT01000880">
    <property type="protein sequence ID" value="KAK2728454.1"/>
    <property type="molecule type" value="Genomic_DNA"/>
</dbReference>
<organism evidence="1 2">
    <name type="scientific">Colletotrichum kahawae</name>
    <name type="common">Coffee berry disease fungus</name>
    <dbReference type="NCBI Taxonomy" id="34407"/>
    <lineage>
        <taxon>Eukaryota</taxon>
        <taxon>Fungi</taxon>
        <taxon>Dikarya</taxon>
        <taxon>Ascomycota</taxon>
        <taxon>Pezizomycotina</taxon>
        <taxon>Sordariomycetes</taxon>
        <taxon>Hypocreomycetidae</taxon>
        <taxon>Glomerellales</taxon>
        <taxon>Glomerellaceae</taxon>
        <taxon>Colletotrichum</taxon>
        <taxon>Colletotrichum gloeosporioides species complex</taxon>
    </lineage>
</organism>
<proteinExistence type="predicted"/>
<keyword evidence="2" id="KW-1185">Reference proteome</keyword>
<comment type="caution">
    <text evidence="1">The sequence shown here is derived from an EMBL/GenBank/DDBJ whole genome shotgun (WGS) entry which is preliminary data.</text>
</comment>
<evidence type="ECO:0000313" key="2">
    <source>
        <dbReference type="Proteomes" id="UP001281614"/>
    </source>
</evidence>
<reference evidence="1" key="1">
    <citation type="submission" date="2023-02" db="EMBL/GenBank/DDBJ databases">
        <title>Colletotrichum kahawae CIFC_Que2 genome sequencing and assembly.</title>
        <authorList>
            <person name="Baroncelli R."/>
        </authorList>
    </citation>
    <scope>NUCLEOTIDE SEQUENCE</scope>
    <source>
        <strain evidence="1">CIFC_Que2</strain>
    </source>
</reference>
<sequence>MSLQKKVRGKAGPASLPYDVFLNIVDVLITEAEQCTLVKEWTLYYDFTSPTKLAVWDALPNPYEPPNLQDRFDHIRLPLQINRATRAMVHRKFIRAPFRNRQMPVDAWIRPENDAFVPCFADNLAHYPIDEEEHFRQAMMLPTPQAAALIQSIQRIVTPSSCFWAEYNASSVAALSTLPNLKEVAMDVRRFYPPGRGRDLPGGLISIDYEMFPDLAIWNVTHGAAFNSLFRPLKKKGIRVYGYSGNAERLLIEIVGTKHGVAMKLLPSECSCCKFRVQVQVRG</sequence>
<evidence type="ECO:0000313" key="1">
    <source>
        <dbReference type="EMBL" id="KAK2728454.1"/>
    </source>
</evidence>
<gene>
    <name evidence="1" type="ORF">CKAH01_10926</name>
</gene>
<dbReference type="Proteomes" id="UP001281614">
    <property type="component" value="Unassembled WGS sequence"/>
</dbReference>